<dbReference type="Proteomes" id="UP000248731">
    <property type="component" value="Chromosome 1"/>
</dbReference>
<accession>A0A2X4WLQ1</accession>
<organism evidence="1 2">
    <name type="scientific">Salmonella enterica subsp. arizonae</name>
    <dbReference type="NCBI Taxonomy" id="59203"/>
    <lineage>
        <taxon>Bacteria</taxon>
        <taxon>Pseudomonadati</taxon>
        <taxon>Pseudomonadota</taxon>
        <taxon>Gammaproteobacteria</taxon>
        <taxon>Enterobacterales</taxon>
        <taxon>Enterobacteriaceae</taxon>
        <taxon>Salmonella</taxon>
    </lineage>
</organism>
<evidence type="ECO:0000313" key="1">
    <source>
        <dbReference type="EMBL" id="SQI24804.1"/>
    </source>
</evidence>
<keyword evidence="2" id="KW-1185">Reference proteome</keyword>
<proteinExistence type="predicted"/>
<name>A0A2X4WLQ1_SALER</name>
<gene>
    <name evidence="1" type="ORF">NCTC7307_02832</name>
</gene>
<dbReference type="EMBL" id="LS483466">
    <property type="protein sequence ID" value="SQI24804.1"/>
    <property type="molecule type" value="Genomic_DNA"/>
</dbReference>
<reference evidence="1 2" key="1">
    <citation type="submission" date="2018-06" db="EMBL/GenBank/DDBJ databases">
        <authorList>
            <consortium name="Pathogen Informatics"/>
            <person name="Doyle S."/>
        </authorList>
    </citation>
    <scope>NUCLEOTIDE SEQUENCE [LARGE SCALE GENOMIC DNA]</scope>
    <source>
        <strain evidence="1 2">NCTC7307</strain>
    </source>
</reference>
<evidence type="ECO:0000313" key="2">
    <source>
        <dbReference type="Proteomes" id="UP000248731"/>
    </source>
</evidence>
<dbReference type="AlphaFoldDB" id="A0A2X4WLQ1"/>
<protein>
    <submittedName>
        <fullName evidence="1">Uncharacterized protein</fullName>
    </submittedName>
</protein>
<sequence>MSSPKLSSGPVTVLPFYAFQNKAVVFQLLAFDGHFSTAHTTVIMKLRATSVTIFFIDTLCNLIVNTDYGNDMTG</sequence>